<evidence type="ECO:0000256" key="1">
    <source>
        <dbReference type="ARBA" id="ARBA00004141"/>
    </source>
</evidence>
<keyword evidence="7" id="KW-0443">Lipid metabolism</keyword>
<keyword evidence="4 9" id="KW-0812">Transmembrane</keyword>
<gene>
    <name evidence="11" type="ORF">KC19_5G178600</name>
</gene>
<keyword evidence="12" id="KW-1185">Reference proteome</keyword>
<protein>
    <recommendedName>
        <fullName evidence="10">3-oxo-5-alpha-steroid 4-dehydrogenase C-terminal domain-containing protein</fullName>
    </recommendedName>
</protein>
<comment type="subcellular location">
    <subcellularLocation>
        <location evidence="1">Membrane</location>
        <topology evidence="1">Multi-pass membrane protein</topology>
    </subcellularLocation>
</comment>
<organism evidence="11 12">
    <name type="scientific">Ceratodon purpureus</name>
    <name type="common">Fire moss</name>
    <name type="synonym">Dicranum purpureum</name>
    <dbReference type="NCBI Taxonomy" id="3225"/>
    <lineage>
        <taxon>Eukaryota</taxon>
        <taxon>Viridiplantae</taxon>
        <taxon>Streptophyta</taxon>
        <taxon>Embryophyta</taxon>
        <taxon>Bryophyta</taxon>
        <taxon>Bryophytina</taxon>
        <taxon>Bryopsida</taxon>
        <taxon>Dicranidae</taxon>
        <taxon>Pseudoditrichales</taxon>
        <taxon>Ditrichaceae</taxon>
        <taxon>Ceratodon</taxon>
    </lineage>
</organism>
<dbReference type="PROSITE" id="PS50244">
    <property type="entry name" value="S5A_REDUCTASE"/>
    <property type="match status" value="1"/>
</dbReference>
<evidence type="ECO:0000256" key="5">
    <source>
        <dbReference type="ARBA" id="ARBA00022989"/>
    </source>
</evidence>
<feature type="transmembrane region" description="Helical" evidence="9">
    <location>
        <begin position="169"/>
        <end position="188"/>
    </location>
</feature>
<feature type="transmembrane region" description="Helical" evidence="9">
    <location>
        <begin position="200"/>
        <end position="221"/>
    </location>
</feature>
<dbReference type="InterPro" id="IPR039357">
    <property type="entry name" value="SRD5A/TECR"/>
</dbReference>
<feature type="transmembrane region" description="Helical" evidence="9">
    <location>
        <begin position="97"/>
        <end position="116"/>
    </location>
</feature>
<dbReference type="GO" id="GO:0042761">
    <property type="term" value="P:very long-chain fatty acid biosynthetic process"/>
    <property type="evidence" value="ECO:0007669"/>
    <property type="project" value="TreeGrafter"/>
</dbReference>
<feature type="transmembrane region" description="Helical" evidence="9">
    <location>
        <begin position="266"/>
        <end position="284"/>
    </location>
</feature>
<keyword evidence="8 9" id="KW-0472">Membrane</keyword>
<proteinExistence type="inferred from homology"/>
<comment type="caution">
    <text evidence="11">The sequence shown here is derived from an EMBL/GenBank/DDBJ whole genome shotgun (WGS) entry which is preliminary data.</text>
</comment>
<dbReference type="AlphaFoldDB" id="A0A8T0I2T3"/>
<evidence type="ECO:0000259" key="10">
    <source>
        <dbReference type="Pfam" id="PF02544"/>
    </source>
</evidence>
<evidence type="ECO:0000313" key="12">
    <source>
        <dbReference type="Proteomes" id="UP000822688"/>
    </source>
</evidence>
<comment type="similarity">
    <text evidence="2">Belongs to the steroid 5-alpha reductase family.</text>
</comment>
<evidence type="ECO:0000313" key="11">
    <source>
        <dbReference type="EMBL" id="KAG0577752.1"/>
    </source>
</evidence>
<dbReference type="Proteomes" id="UP000822688">
    <property type="component" value="Chromosome 5"/>
</dbReference>
<accession>A0A8T0I2T3</accession>
<reference evidence="11" key="1">
    <citation type="submission" date="2020-06" db="EMBL/GenBank/DDBJ databases">
        <title>WGS assembly of Ceratodon purpureus strain R40.</title>
        <authorList>
            <person name="Carey S.B."/>
            <person name="Jenkins J."/>
            <person name="Shu S."/>
            <person name="Lovell J.T."/>
            <person name="Sreedasyam A."/>
            <person name="Maumus F."/>
            <person name="Tiley G.P."/>
            <person name="Fernandez-Pozo N."/>
            <person name="Barry K."/>
            <person name="Chen C."/>
            <person name="Wang M."/>
            <person name="Lipzen A."/>
            <person name="Daum C."/>
            <person name="Saski C.A."/>
            <person name="Payton A.C."/>
            <person name="Mcbreen J.C."/>
            <person name="Conrad R.E."/>
            <person name="Kollar L.M."/>
            <person name="Olsson S."/>
            <person name="Huttunen S."/>
            <person name="Landis J.B."/>
            <person name="Wickett N.J."/>
            <person name="Johnson M.G."/>
            <person name="Rensing S.A."/>
            <person name="Grimwood J."/>
            <person name="Schmutz J."/>
            <person name="Mcdaniel S.F."/>
        </authorList>
    </citation>
    <scope>NUCLEOTIDE SEQUENCE</scope>
    <source>
        <strain evidence="11">R40</strain>
    </source>
</reference>
<keyword evidence="3" id="KW-0444">Lipid biosynthesis</keyword>
<dbReference type="EMBL" id="CM026425">
    <property type="protein sequence ID" value="KAG0577752.1"/>
    <property type="molecule type" value="Genomic_DNA"/>
</dbReference>
<evidence type="ECO:0000256" key="7">
    <source>
        <dbReference type="ARBA" id="ARBA00023098"/>
    </source>
</evidence>
<evidence type="ECO:0000256" key="8">
    <source>
        <dbReference type="ARBA" id="ARBA00023136"/>
    </source>
</evidence>
<dbReference type="GO" id="GO:0016020">
    <property type="term" value="C:membrane"/>
    <property type="evidence" value="ECO:0007669"/>
    <property type="project" value="UniProtKB-SubCell"/>
</dbReference>
<dbReference type="PANTHER" id="PTHR10556">
    <property type="entry name" value="3-OXO-5-ALPHA-STEROID 4-DEHYDROGENASE"/>
    <property type="match status" value="1"/>
</dbReference>
<keyword evidence="5 9" id="KW-1133">Transmembrane helix</keyword>
<evidence type="ECO:0000256" key="9">
    <source>
        <dbReference type="SAM" id="Phobius"/>
    </source>
</evidence>
<evidence type="ECO:0000256" key="6">
    <source>
        <dbReference type="ARBA" id="ARBA00023002"/>
    </source>
</evidence>
<sequence>MRTERSMRVQVVGRNGRDIFKGGVEVPEDGTFADLKKAIQRRNSKYYPDRQRISLPLQPGQLRPTPIDGSKKLKDCLTSDRPQVVFKDLGPQVSYRSLFFFEYLGPLIIYPIFYHYPQVYTHFGLPERTFTYPVQTYALYAWCFHYLKREFETFFVHRFSHATSPLANVYRNCVYYWAFAGFIAYFVNHPYYKPVGETQMYVGFAISIVGQLSNFYCHVILKNLRTADGKSSYQIPDGFLFNYVTCANYTTEIMQWVGFNVATQTIAGYLFLTAATYIMTVWAVQKHRRLKKVCTHTSAHHQSVKFSPSNCKSYLTAVGVVVLLDYSQCYIYLS</sequence>
<feature type="domain" description="3-oxo-5-alpha-steroid 4-dehydrogenase C-terminal" evidence="10">
    <location>
        <begin position="163"/>
        <end position="292"/>
    </location>
</feature>
<dbReference type="OrthoDB" id="729144at2759"/>
<keyword evidence="6" id="KW-0560">Oxidoreductase</keyword>
<dbReference type="InterPro" id="IPR001104">
    <property type="entry name" value="3-oxo-5_a-steroid_4-DH_C"/>
</dbReference>
<dbReference type="Gene3D" id="3.10.20.90">
    <property type="entry name" value="Phosphatidylinositol 3-kinase Catalytic Subunit, Chain A, domain 1"/>
    <property type="match status" value="1"/>
</dbReference>
<dbReference type="Pfam" id="PF02544">
    <property type="entry name" value="Steroid_dh"/>
    <property type="match status" value="1"/>
</dbReference>
<evidence type="ECO:0000256" key="4">
    <source>
        <dbReference type="ARBA" id="ARBA00022692"/>
    </source>
</evidence>
<evidence type="ECO:0000256" key="3">
    <source>
        <dbReference type="ARBA" id="ARBA00022516"/>
    </source>
</evidence>
<dbReference type="PANTHER" id="PTHR10556:SF28">
    <property type="entry name" value="VERY-LONG-CHAIN ENOYL-COA REDUCTASE"/>
    <property type="match status" value="1"/>
</dbReference>
<evidence type="ECO:0000256" key="2">
    <source>
        <dbReference type="ARBA" id="ARBA00007742"/>
    </source>
</evidence>
<name>A0A8T0I2T3_CERPU</name>
<dbReference type="CDD" id="cd01801">
    <property type="entry name" value="Ubl_TECR_like"/>
    <property type="match status" value="1"/>
</dbReference>
<dbReference type="GO" id="GO:0016627">
    <property type="term" value="F:oxidoreductase activity, acting on the CH-CH group of donors"/>
    <property type="evidence" value="ECO:0007669"/>
    <property type="project" value="InterPro"/>
</dbReference>